<sequence length="246" mass="24661">MIGRARPLDVYKLKVIDQKTSSQVFILCHLHYSTVTNSSTTCSFLFIAAFTISSVAAHVAKCQEEGGSPETSTTIIDSSPGGTPSTTATTPLGSANPCAQNCDAATVVYSSCHNNANSLACFCQSRSINTLAACASCRRSNRLNDEAEALEEQIGGIIQACNSQSSTVAPPSGITITKTALVNPSQITTPAGAKLTGSGSKAASATKSGASSSPSAAGSPNSASAAHGVVGSLAGLVGVGAVALFL</sequence>
<keyword evidence="3" id="KW-1185">Reference proteome</keyword>
<dbReference type="Proteomes" id="UP001437256">
    <property type="component" value="Unassembled WGS sequence"/>
</dbReference>
<dbReference type="EMBL" id="JBBXMP010000285">
    <property type="protein sequence ID" value="KAL0058684.1"/>
    <property type="molecule type" value="Genomic_DNA"/>
</dbReference>
<gene>
    <name evidence="2" type="ORF">AAF712_014628</name>
</gene>
<proteinExistence type="predicted"/>
<feature type="region of interest" description="Disordered" evidence="1">
    <location>
        <begin position="66"/>
        <end position="89"/>
    </location>
</feature>
<feature type="region of interest" description="Disordered" evidence="1">
    <location>
        <begin position="192"/>
        <end position="222"/>
    </location>
</feature>
<evidence type="ECO:0000256" key="1">
    <source>
        <dbReference type="SAM" id="MobiDB-lite"/>
    </source>
</evidence>
<organism evidence="2 3">
    <name type="scientific">Marasmius tenuissimus</name>
    <dbReference type="NCBI Taxonomy" id="585030"/>
    <lineage>
        <taxon>Eukaryota</taxon>
        <taxon>Fungi</taxon>
        <taxon>Dikarya</taxon>
        <taxon>Basidiomycota</taxon>
        <taxon>Agaricomycotina</taxon>
        <taxon>Agaricomycetes</taxon>
        <taxon>Agaricomycetidae</taxon>
        <taxon>Agaricales</taxon>
        <taxon>Marasmiineae</taxon>
        <taxon>Marasmiaceae</taxon>
        <taxon>Marasmius</taxon>
    </lineage>
</organism>
<reference evidence="2 3" key="1">
    <citation type="submission" date="2024-05" db="EMBL/GenBank/DDBJ databases">
        <title>A draft genome resource for the thread blight pathogen Marasmius tenuissimus strain MS-2.</title>
        <authorList>
            <person name="Yulfo-Soto G.E."/>
            <person name="Baruah I.K."/>
            <person name="Amoako-Attah I."/>
            <person name="Bukari Y."/>
            <person name="Meinhardt L.W."/>
            <person name="Bailey B.A."/>
            <person name="Cohen S.P."/>
        </authorList>
    </citation>
    <scope>NUCLEOTIDE SEQUENCE [LARGE SCALE GENOMIC DNA]</scope>
    <source>
        <strain evidence="2 3">MS-2</strain>
    </source>
</reference>
<evidence type="ECO:0000313" key="2">
    <source>
        <dbReference type="EMBL" id="KAL0058684.1"/>
    </source>
</evidence>
<comment type="caution">
    <text evidence="2">The sequence shown here is derived from an EMBL/GenBank/DDBJ whole genome shotgun (WGS) entry which is preliminary data.</text>
</comment>
<evidence type="ECO:0000313" key="3">
    <source>
        <dbReference type="Proteomes" id="UP001437256"/>
    </source>
</evidence>
<feature type="compositionally biased region" description="Low complexity" evidence="1">
    <location>
        <begin position="78"/>
        <end position="89"/>
    </location>
</feature>
<accession>A0ABR2ZBU4</accession>
<name>A0ABR2ZBU4_9AGAR</name>
<protein>
    <submittedName>
        <fullName evidence="2">Uncharacterized protein</fullName>
    </submittedName>
</protein>